<feature type="compositionally biased region" description="Basic and acidic residues" evidence="1">
    <location>
        <begin position="111"/>
        <end position="125"/>
    </location>
</feature>
<feature type="compositionally biased region" description="Acidic residues" evidence="1">
    <location>
        <begin position="149"/>
        <end position="165"/>
    </location>
</feature>
<dbReference type="AlphaFoldDB" id="A0A448WU19"/>
<feature type="non-terminal residue" evidence="2">
    <location>
        <position position="214"/>
    </location>
</feature>
<sequence length="214" mass="23703">MCAYSDGPRVGDNLIRGGSYSVKRGCRMATAKHDRDEQEGDDEDDEDDEEGEGGEEEVVTRRNRNCIEPPDKPVAGTVCSTEGAWSMFVADTVGVGSAGLPRTSTHQPVRLSREFVESEASRDEGSAEAGPSNRDQLPGLLGEPICRFEEEDEEKEEDDEEEAEEVVSPAEQLVSRAYWSWQLGQLGKLEQRKPRQDRGSVLSDPINCWPNDIQ</sequence>
<proteinExistence type="predicted"/>
<feature type="region of interest" description="Disordered" evidence="1">
    <location>
        <begin position="189"/>
        <end position="214"/>
    </location>
</feature>
<protein>
    <submittedName>
        <fullName evidence="2">Uncharacterized protein</fullName>
    </submittedName>
</protein>
<evidence type="ECO:0000256" key="1">
    <source>
        <dbReference type="SAM" id="MobiDB-lite"/>
    </source>
</evidence>
<feature type="region of interest" description="Disordered" evidence="1">
    <location>
        <begin position="95"/>
        <end position="170"/>
    </location>
</feature>
<accession>A0A448WU19</accession>
<feature type="compositionally biased region" description="Acidic residues" evidence="1">
    <location>
        <begin position="37"/>
        <end position="57"/>
    </location>
</feature>
<keyword evidence="3" id="KW-1185">Reference proteome</keyword>
<feature type="compositionally biased region" description="Basic and acidic residues" evidence="1">
    <location>
        <begin position="189"/>
        <end position="198"/>
    </location>
</feature>
<name>A0A448WU19_9PLAT</name>
<evidence type="ECO:0000313" key="3">
    <source>
        <dbReference type="Proteomes" id="UP000784294"/>
    </source>
</evidence>
<organism evidence="2 3">
    <name type="scientific">Protopolystoma xenopodis</name>
    <dbReference type="NCBI Taxonomy" id="117903"/>
    <lineage>
        <taxon>Eukaryota</taxon>
        <taxon>Metazoa</taxon>
        <taxon>Spiralia</taxon>
        <taxon>Lophotrochozoa</taxon>
        <taxon>Platyhelminthes</taxon>
        <taxon>Monogenea</taxon>
        <taxon>Polyopisthocotylea</taxon>
        <taxon>Polystomatidea</taxon>
        <taxon>Polystomatidae</taxon>
        <taxon>Protopolystoma</taxon>
    </lineage>
</organism>
<comment type="caution">
    <text evidence="2">The sequence shown here is derived from an EMBL/GenBank/DDBJ whole genome shotgun (WGS) entry which is preliminary data.</text>
</comment>
<dbReference type="EMBL" id="CAAALY010044939">
    <property type="protein sequence ID" value="VEL20142.1"/>
    <property type="molecule type" value="Genomic_DNA"/>
</dbReference>
<evidence type="ECO:0000313" key="2">
    <source>
        <dbReference type="EMBL" id="VEL20142.1"/>
    </source>
</evidence>
<gene>
    <name evidence="2" type="ORF">PXEA_LOCUS13582</name>
</gene>
<reference evidence="2" key="1">
    <citation type="submission" date="2018-11" db="EMBL/GenBank/DDBJ databases">
        <authorList>
            <consortium name="Pathogen Informatics"/>
        </authorList>
    </citation>
    <scope>NUCLEOTIDE SEQUENCE</scope>
</reference>
<feature type="region of interest" description="Disordered" evidence="1">
    <location>
        <begin position="25"/>
        <end position="78"/>
    </location>
</feature>
<dbReference type="Proteomes" id="UP000784294">
    <property type="component" value="Unassembled WGS sequence"/>
</dbReference>